<evidence type="ECO:0000313" key="5">
    <source>
        <dbReference type="Proteomes" id="UP000198940"/>
    </source>
</evidence>
<organism evidence="3 4">
    <name type="scientific">Flagellimonas taeanensis</name>
    <dbReference type="NCBI Taxonomy" id="1005926"/>
    <lineage>
        <taxon>Bacteria</taxon>
        <taxon>Pseudomonadati</taxon>
        <taxon>Bacteroidota</taxon>
        <taxon>Flavobacteriia</taxon>
        <taxon>Flavobacteriales</taxon>
        <taxon>Flavobacteriaceae</taxon>
        <taxon>Flagellimonas</taxon>
    </lineage>
</organism>
<evidence type="ECO:0000313" key="3">
    <source>
        <dbReference type="EMBL" id="SHL20259.1"/>
    </source>
</evidence>
<keyword evidence="1" id="KW-0812">Transmembrane</keyword>
<reference evidence="3 4" key="1">
    <citation type="submission" date="2016-11" db="EMBL/GenBank/DDBJ databases">
        <authorList>
            <person name="Varghese N."/>
            <person name="Submissions S."/>
        </authorList>
    </citation>
    <scope>NUCLEOTIDE SEQUENCE [LARGE SCALE GENOMIC DNA]</scope>
    <source>
        <strain evidence="3 4">CGMCC 1.12174</strain>
        <strain evidence="2 5">DSM 26351</strain>
    </source>
</reference>
<keyword evidence="1" id="KW-0472">Membrane</keyword>
<dbReference type="EMBL" id="FOKU01000006">
    <property type="protein sequence ID" value="SFC15543.1"/>
    <property type="molecule type" value="Genomic_DNA"/>
</dbReference>
<sequence>MGKAIKITTVCLLTGLALSVFFLLKYKKREQTPPLYSKVIKLEEGYGYQIFMNDKLLVQQEFIPAIKGKTPFQSEKDAEKVAKSVIRKIQGKISPEITLQELNQLDIVLLGQ</sequence>
<dbReference type="OrthoDB" id="674043at2"/>
<evidence type="ECO:0000313" key="4">
    <source>
        <dbReference type="Proteomes" id="UP000184031"/>
    </source>
</evidence>
<evidence type="ECO:0000256" key="1">
    <source>
        <dbReference type="SAM" id="Phobius"/>
    </source>
</evidence>
<gene>
    <name evidence="2" type="ORF">SAMN04487891_106229</name>
    <name evidence="3" type="ORF">SAMN05216293_2889</name>
</gene>
<dbReference type="RefSeq" id="WP_072881102.1">
    <property type="nucleotide sequence ID" value="NZ_FOKU01000006.1"/>
</dbReference>
<evidence type="ECO:0008006" key="6">
    <source>
        <dbReference type="Google" id="ProtNLM"/>
    </source>
</evidence>
<dbReference type="EMBL" id="FRAT01000008">
    <property type="protein sequence ID" value="SHL20259.1"/>
    <property type="molecule type" value="Genomic_DNA"/>
</dbReference>
<dbReference type="Pfam" id="PF16250">
    <property type="entry name" value="DUF4907"/>
    <property type="match status" value="1"/>
</dbReference>
<dbReference type="Proteomes" id="UP000198940">
    <property type="component" value="Unassembled WGS sequence"/>
</dbReference>
<name>A0A1M6YQE8_9FLAO</name>
<evidence type="ECO:0000313" key="2">
    <source>
        <dbReference type="EMBL" id="SFC15543.1"/>
    </source>
</evidence>
<keyword evidence="1" id="KW-1133">Transmembrane helix</keyword>
<protein>
    <recommendedName>
        <fullName evidence="6">DUF4907 domain-containing protein</fullName>
    </recommendedName>
</protein>
<dbReference type="InterPro" id="IPR032593">
    <property type="entry name" value="DUF4907"/>
</dbReference>
<accession>A0A1M6YQE8</accession>
<dbReference type="Proteomes" id="UP000184031">
    <property type="component" value="Unassembled WGS sequence"/>
</dbReference>
<dbReference type="AlphaFoldDB" id="A0A1M6YQE8"/>
<comment type="caution">
    <text evidence="3">The sequence shown here is derived from an EMBL/GenBank/DDBJ whole genome shotgun (WGS) entry which is preliminary data.</text>
</comment>
<accession>A0A3A1NW25</accession>
<dbReference type="STRING" id="1055723.SAMN05216293_2889"/>
<feature type="transmembrane region" description="Helical" evidence="1">
    <location>
        <begin position="6"/>
        <end position="24"/>
    </location>
</feature>
<proteinExistence type="predicted"/>
<keyword evidence="5" id="KW-1185">Reference proteome</keyword>